<dbReference type="InterPro" id="IPR001647">
    <property type="entry name" value="HTH_TetR"/>
</dbReference>
<evidence type="ECO:0000313" key="5">
    <source>
        <dbReference type="Proteomes" id="UP000655443"/>
    </source>
</evidence>
<feature type="domain" description="HTH tetR-type" evidence="3">
    <location>
        <begin position="10"/>
        <end position="70"/>
    </location>
</feature>
<dbReference type="GO" id="GO:0003677">
    <property type="term" value="F:DNA binding"/>
    <property type="evidence" value="ECO:0007669"/>
    <property type="project" value="UniProtKB-UniRule"/>
</dbReference>
<gene>
    <name evidence="4" type="ORF">GCM10010339_86190</name>
</gene>
<dbReference type="EMBL" id="BMVG01000052">
    <property type="protein sequence ID" value="GHE14660.1"/>
    <property type="molecule type" value="Genomic_DNA"/>
</dbReference>
<feature type="DNA-binding region" description="H-T-H motif" evidence="2">
    <location>
        <begin position="33"/>
        <end position="52"/>
    </location>
</feature>
<name>A0A918YTI4_9ACTN</name>
<accession>A0A918YTI4</accession>
<dbReference type="SUPFAM" id="SSF46689">
    <property type="entry name" value="Homeodomain-like"/>
    <property type="match status" value="1"/>
</dbReference>
<evidence type="ECO:0000259" key="3">
    <source>
        <dbReference type="PROSITE" id="PS50977"/>
    </source>
</evidence>
<reference evidence="4" key="2">
    <citation type="submission" date="2020-09" db="EMBL/GenBank/DDBJ databases">
        <authorList>
            <person name="Sun Q."/>
            <person name="Ohkuma M."/>
        </authorList>
    </citation>
    <scope>NUCLEOTIDE SEQUENCE</scope>
    <source>
        <strain evidence="4">JCM 4714</strain>
    </source>
</reference>
<evidence type="ECO:0000313" key="4">
    <source>
        <dbReference type="EMBL" id="GHE14660.1"/>
    </source>
</evidence>
<dbReference type="Gene3D" id="1.10.357.10">
    <property type="entry name" value="Tetracycline Repressor, domain 2"/>
    <property type="match status" value="1"/>
</dbReference>
<dbReference type="PROSITE" id="PS50977">
    <property type="entry name" value="HTH_TETR_2"/>
    <property type="match status" value="1"/>
</dbReference>
<dbReference type="Pfam" id="PF00440">
    <property type="entry name" value="TetR_N"/>
    <property type="match status" value="1"/>
</dbReference>
<evidence type="ECO:0000256" key="1">
    <source>
        <dbReference type="ARBA" id="ARBA00023125"/>
    </source>
</evidence>
<protein>
    <recommendedName>
        <fullName evidence="3">HTH tetR-type domain-containing protein</fullName>
    </recommendedName>
</protein>
<proteinExistence type="predicted"/>
<keyword evidence="1 2" id="KW-0238">DNA-binding</keyword>
<comment type="caution">
    <text evidence="4">The sequence shown here is derived from an EMBL/GenBank/DDBJ whole genome shotgun (WGS) entry which is preliminary data.</text>
</comment>
<dbReference type="InterPro" id="IPR009057">
    <property type="entry name" value="Homeodomain-like_sf"/>
</dbReference>
<dbReference type="RefSeq" id="WP_189958988.1">
    <property type="nucleotide sequence ID" value="NZ_BMVG01000052.1"/>
</dbReference>
<organism evidence="4 5">
    <name type="scientific">Streptomyces alanosinicus</name>
    <dbReference type="NCBI Taxonomy" id="68171"/>
    <lineage>
        <taxon>Bacteria</taxon>
        <taxon>Bacillati</taxon>
        <taxon>Actinomycetota</taxon>
        <taxon>Actinomycetes</taxon>
        <taxon>Kitasatosporales</taxon>
        <taxon>Streptomycetaceae</taxon>
        <taxon>Streptomyces</taxon>
    </lineage>
</organism>
<reference evidence="4" key="1">
    <citation type="journal article" date="2014" name="Int. J. Syst. Evol. Microbiol.">
        <title>Complete genome sequence of Corynebacterium casei LMG S-19264T (=DSM 44701T), isolated from a smear-ripened cheese.</title>
        <authorList>
            <consortium name="US DOE Joint Genome Institute (JGI-PGF)"/>
            <person name="Walter F."/>
            <person name="Albersmeier A."/>
            <person name="Kalinowski J."/>
            <person name="Ruckert C."/>
        </authorList>
    </citation>
    <scope>NUCLEOTIDE SEQUENCE</scope>
    <source>
        <strain evidence="4">JCM 4714</strain>
    </source>
</reference>
<keyword evidence="5" id="KW-1185">Reference proteome</keyword>
<dbReference type="AlphaFoldDB" id="A0A918YTI4"/>
<sequence>MTDRRASRADNRAEAIMRATLDVALEVGYANLSIEAVAARAGVGKHTVYRRWSSRGAAHPACRERCRLRYPGL</sequence>
<dbReference type="Proteomes" id="UP000655443">
    <property type="component" value="Unassembled WGS sequence"/>
</dbReference>
<evidence type="ECO:0000256" key="2">
    <source>
        <dbReference type="PROSITE-ProRule" id="PRU00335"/>
    </source>
</evidence>